<protein>
    <submittedName>
        <fullName evidence="2">6478_t:CDS:1</fullName>
    </submittedName>
</protein>
<gene>
    <name evidence="2" type="ORF">RFULGI_LOCUS1564</name>
</gene>
<sequence>SKNQEPKAKIKEFEAKIEEPEIKIIKKPGQRTKTQEPDLEIKNSKQKEKSKD</sequence>
<proteinExistence type="predicted"/>
<comment type="caution">
    <text evidence="2">The sequence shown here is derived from an EMBL/GenBank/DDBJ whole genome shotgun (WGS) entry which is preliminary data.</text>
</comment>
<feature type="region of interest" description="Disordered" evidence="1">
    <location>
        <begin position="21"/>
        <end position="52"/>
    </location>
</feature>
<feature type="compositionally biased region" description="Basic and acidic residues" evidence="1">
    <location>
        <begin position="33"/>
        <end position="52"/>
    </location>
</feature>
<reference evidence="2" key="1">
    <citation type="submission" date="2021-06" db="EMBL/GenBank/DDBJ databases">
        <authorList>
            <person name="Kallberg Y."/>
            <person name="Tangrot J."/>
            <person name="Rosling A."/>
        </authorList>
    </citation>
    <scope>NUCLEOTIDE SEQUENCE</scope>
    <source>
        <strain evidence="2">IN212</strain>
    </source>
</reference>
<accession>A0A9N8WEG4</accession>
<dbReference type="AlphaFoldDB" id="A0A9N8WEG4"/>
<feature type="non-terminal residue" evidence="2">
    <location>
        <position position="1"/>
    </location>
</feature>
<name>A0A9N8WEG4_9GLOM</name>
<dbReference type="Proteomes" id="UP000789396">
    <property type="component" value="Unassembled WGS sequence"/>
</dbReference>
<evidence type="ECO:0000256" key="1">
    <source>
        <dbReference type="SAM" id="MobiDB-lite"/>
    </source>
</evidence>
<keyword evidence="3" id="KW-1185">Reference proteome</keyword>
<evidence type="ECO:0000313" key="3">
    <source>
        <dbReference type="Proteomes" id="UP000789396"/>
    </source>
</evidence>
<evidence type="ECO:0000313" key="2">
    <source>
        <dbReference type="EMBL" id="CAG8481534.1"/>
    </source>
</evidence>
<organism evidence="2 3">
    <name type="scientific">Racocetra fulgida</name>
    <dbReference type="NCBI Taxonomy" id="60492"/>
    <lineage>
        <taxon>Eukaryota</taxon>
        <taxon>Fungi</taxon>
        <taxon>Fungi incertae sedis</taxon>
        <taxon>Mucoromycota</taxon>
        <taxon>Glomeromycotina</taxon>
        <taxon>Glomeromycetes</taxon>
        <taxon>Diversisporales</taxon>
        <taxon>Gigasporaceae</taxon>
        <taxon>Racocetra</taxon>
    </lineage>
</organism>
<dbReference type="EMBL" id="CAJVPZ010000985">
    <property type="protein sequence ID" value="CAG8481534.1"/>
    <property type="molecule type" value="Genomic_DNA"/>
</dbReference>